<dbReference type="eggNOG" id="ENOG502Z9MQ">
    <property type="taxonomic scope" value="Bacteria"/>
</dbReference>
<keyword evidence="3" id="KW-1185">Reference proteome</keyword>
<reference evidence="3" key="1">
    <citation type="journal article" date="2016" name="Genome Announc.">
        <title>Complete genome sequence of Alkaliphilus metalliredigens strain QYMF, an alkaliphilic and metal-reducing bacterium isolated from borax-contaminated leachate ponds.</title>
        <authorList>
            <person name="Hwang C."/>
            <person name="Copeland A."/>
            <person name="Lucas S."/>
            <person name="Lapidus A."/>
            <person name="Barry K."/>
            <person name="Detter J.C."/>
            <person name="Glavina Del Rio T."/>
            <person name="Hammon N."/>
            <person name="Israni S."/>
            <person name="Dalin E."/>
            <person name="Tice H."/>
            <person name="Pitluck S."/>
            <person name="Chertkov O."/>
            <person name="Brettin T."/>
            <person name="Bruce D."/>
            <person name="Han C."/>
            <person name="Schmutz J."/>
            <person name="Larimer F."/>
            <person name="Land M.L."/>
            <person name="Hauser L."/>
            <person name="Kyrpides N."/>
            <person name="Mikhailova N."/>
            <person name="Ye Q."/>
            <person name="Zhou J."/>
            <person name="Richardson P."/>
            <person name="Fields M.W."/>
        </authorList>
    </citation>
    <scope>NUCLEOTIDE SEQUENCE [LARGE SCALE GENOMIC DNA]</scope>
    <source>
        <strain evidence="3">QYMF</strain>
    </source>
</reference>
<keyword evidence="1" id="KW-0732">Signal</keyword>
<feature type="signal peptide" evidence="1">
    <location>
        <begin position="1"/>
        <end position="28"/>
    </location>
</feature>
<feature type="chain" id="PRO_5039727217" description="FMN-binding domain protein" evidence="1">
    <location>
        <begin position="29"/>
        <end position="351"/>
    </location>
</feature>
<evidence type="ECO:0000313" key="3">
    <source>
        <dbReference type="Proteomes" id="UP000001572"/>
    </source>
</evidence>
<accession>A6TVS6</accession>
<dbReference type="RefSeq" id="WP_012065242.1">
    <property type="nucleotide sequence ID" value="NC_009633.1"/>
</dbReference>
<dbReference type="AlphaFoldDB" id="A6TVS6"/>
<dbReference type="KEGG" id="amt:Amet_4214"/>
<dbReference type="PROSITE" id="PS51257">
    <property type="entry name" value="PROKAR_LIPOPROTEIN"/>
    <property type="match status" value="1"/>
</dbReference>
<dbReference type="EMBL" id="CP000724">
    <property type="protein sequence ID" value="ABR50294.1"/>
    <property type="molecule type" value="Genomic_DNA"/>
</dbReference>
<dbReference type="HOGENOM" id="CLU_058397_0_0_9"/>
<gene>
    <name evidence="2" type="ordered locus">Amet_4214</name>
</gene>
<evidence type="ECO:0000256" key="1">
    <source>
        <dbReference type="SAM" id="SignalP"/>
    </source>
</evidence>
<dbReference type="OrthoDB" id="2026742at2"/>
<evidence type="ECO:0000313" key="2">
    <source>
        <dbReference type="EMBL" id="ABR50294.1"/>
    </source>
</evidence>
<sequence length="351" mass="37130">MKKFITTLVVLILAGMVLTGCTTGAAEAEDTTNEQVADNDEIVEGEMVTIGLGHGTAIGKSKSLDGDTVPLAQVDTTMVAAGFDAEGKVVSVTIDVAQTKVDFDADVQLTSDKDGEFKTKLELGDDYGMKRASGIEKEWFEQAAALEEWMIGKTVAEIMAMELEENRPADADLITSATITVDTYLAALEEAYNNAVEVEAGAVKVGLGTEISIAKSKSAEGDNGALAQVDTTMNVVALDADGVVVGTIIDVAQTKIDIDVDGQITTDKDGDFKTKVELGDDYGMKRASGIEKEWFEQAASLEEWMTGRTIAEITAMELEEGRPAETDLVTSATVTVGGYISTIEKAAVNAK</sequence>
<dbReference type="Proteomes" id="UP000001572">
    <property type="component" value="Chromosome"/>
</dbReference>
<evidence type="ECO:0008006" key="4">
    <source>
        <dbReference type="Google" id="ProtNLM"/>
    </source>
</evidence>
<organism evidence="2 3">
    <name type="scientific">Alkaliphilus metalliredigens (strain QYMF)</name>
    <dbReference type="NCBI Taxonomy" id="293826"/>
    <lineage>
        <taxon>Bacteria</taxon>
        <taxon>Bacillati</taxon>
        <taxon>Bacillota</taxon>
        <taxon>Clostridia</taxon>
        <taxon>Peptostreptococcales</taxon>
        <taxon>Natronincolaceae</taxon>
        <taxon>Alkaliphilus</taxon>
    </lineage>
</organism>
<dbReference type="STRING" id="293826.Amet_4214"/>
<proteinExistence type="predicted"/>
<protein>
    <recommendedName>
        <fullName evidence="4">FMN-binding domain protein</fullName>
    </recommendedName>
</protein>
<name>A6TVS6_ALKMQ</name>
<dbReference type="Gene3D" id="3.90.1010.20">
    <property type="match status" value="2"/>
</dbReference>